<keyword evidence="2" id="KW-1185">Reference proteome</keyword>
<evidence type="ECO:0000313" key="1">
    <source>
        <dbReference type="EMBL" id="RIJ48166.1"/>
    </source>
</evidence>
<sequence length="68" mass="7518">MSCEYNNTASPQYGITATPLLPHPLRHPGGDATEFLVPLENGDKEKLRAVLNCKTVKWLNCKEHGAQL</sequence>
<reference evidence="1 2" key="1">
    <citation type="submission" date="2018-08" db="EMBL/GenBank/DDBJ databases">
        <title>Pallidiluteibacterium maritimus gen. nov., sp. nov., isolated from coastal sediment.</title>
        <authorList>
            <person name="Zhou L.Y."/>
        </authorList>
    </citation>
    <scope>NUCLEOTIDE SEQUENCE [LARGE SCALE GENOMIC DNA]</scope>
    <source>
        <strain evidence="1 2">XSD2</strain>
    </source>
</reference>
<comment type="caution">
    <text evidence="1">The sequence shown here is derived from an EMBL/GenBank/DDBJ whole genome shotgun (WGS) entry which is preliminary data.</text>
</comment>
<gene>
    <name evidence="1" type="ORF">D1614_10545</name>
</gene>
<evidence type="ECO:0000313" key="2">
    <source>
        <dbReference type="Proteomes" id="UP000265926"/>
    </source>
</evidence>
<dbReference type="Proteomes" id="UP000265926">
    <property type="component" value="Unassembled WGS sequence"/>
</dbReference>
<accession>A0A399SVV5</accession>
<organism evidence="1 2">
    <name type="scientific">Maribellus luteus</name>
    <dbReference type="NCBI Taxonomy" id="2305463"/>
    <lineage>
        <taxon>Bacteria</taxon>
        <taxon>Pseudomonadati</taxon>
        <taxon>Bacteroidota</taxon>
        <taxon>Bacteroidia</taxon>
        <taxon>Marinilabiliales</taxon>
        <taxon>Prolixibacteraceae</taxon>
        <taxon>Maribellus</taxon>
    </lineage>
</organism>
<dbReference type="AlphaFoldDB" id="A0A399SVV5"/>
<proteinExistence type="predicted"/>
<dbReference type="EMBL" id="QWGR01000005">
    <property type="protein sequence ID" value="RIJ48166.1"/>
    <property type="molecule type" value="Genomic_DNA"/>
</dbReference>
<protein>
    <submittedName>
        <fullName evidence="1">Uncharacterized protein</fullName>
    </submittedName>
</protein>
<name>A0A399SVV5_9BACT</name>